<gene>
    <name evidence="7" type="ORF">I5M32_04630</name>
</gene>
<evidence type="ECO:0000256" key="3">
    <source>
        <dbReference type="ARBA" id="ARBA00023157"/>
    </source>
</evidence>
<dbReference type="CDD" id="cd02966">
    <property type="entry name" value="TlpA_like_family"/>
    <property type="match status" value="1"/>
</dbReference>
<protein>
    <submittedName>
        <fullName evidence="7">AhpC/TSA family protein</fullName>
    </submittedName>
</protein>
<dbReference type="RefSeq" id="WP_200585020.1">
    <property type="nucleotide sequence ID" value="NZ_JAEHFY010000005.1"/>
</dbReference>
<keyword evidence="4" id="KW-0676">Redox-active center</keyword>
<dbReference type="InterPro" id="IPR000866">
    <property type="entry name" value="AhpC/TSA"/>
</dbReference>
<evidence type="ECO:0000313" key="7">
    <source>
        <dbReference type="EMBL" id="MBK0382238.1"/>
    </source>
</evidence>
<dbReference type="PROSITE" id="PS00194">
    <property type="entry name" value="THIOREDOXIN_1"/>
    <property type="match status" value="1"/>
</dbReference>
<feature type="domain" description="Thioredoxin" evidence="6">
    <location>
        <begin position="237"/>
        <end position="374"/>
    </location>
</feature>
<dbReference type="Pfam" id="PF00578">
    <property type="entry name" value="AhpC-TSA"/>
    <property type="match status" value="1"/>
</dbReference>
<evidence type="ECO:0000256" key="5">
    <source>
        <dbReference type="SAM" id="SignalP"/>
    </source>
</evidence>
<dbReference type="InterPro" id="IPR036249">
    <property type="entry name" value="Thioredoxin-like_sf"/>
</dbReference>
<reference evidence="7 8" key="1">
    <citation type="submission" date="2020-12" db="EMBL/GenBank/DDBJ databases">
        <title>Bacterial novel species Pedobacter sp. SD-b isolated from soil.</title>
        <authorList>
            <person name="Jung H.-Y."/>
        </authorList>
    </citation>
    <scope>NUCLEOTIDE SEQUENCE [LARGE SCALE GENOMIC DNA]</scope>
    <source>
        <strain evidence="7 8">SD-b</strain>
    </source>
</reference>
<dbReference type="PANTHER" id="PTHR42852">
    <property type="entry name" value="THIOL:DISULFIDE INTERCHANGE PROTEIN DSBE"/>
    <property type="match status" value="1"/>
</dbReference>
<keyword evidence="5" id="KW-0732">Signal</keyword>
<dbReference type="EMBL" id="JAEHFY010000005">
    <property type="protein sequence ID" value="MBK0382238.1"/>
    <property type="molecule type" value="Genomic_DNA"/>
</dbReference>
<feature type="signal peptide" evidence="5">
    <location>
        <begin position="1"/>
        <end position="18"/>
    </location>
</feature>
<keyword evidence="3" id="KW-1015">Disulfide bond</keyword>
<dbReference type="PANTHER" id="PTHR42852:SF6">
    <property type="entry name" value="THIOL:DISULFIDE INTERCHANGE PROTEIN DSBE"/>
    <property type="match status" value="1"/>
</dbReference>
<evidence type="ECO:0000313" key="8">
    <source>
        <dbReference type="Proteomes" id="UP000660024"/>
    </source>
</evidence>
<dbReference type="SUPFAM" id="SSF52833">
    <property type="entry name" value="Thioredoxin-like"/>
    <property type="match status" value="1"/>
</dbReference>
<dbReference type="Gene3D" id="3.40.30.10">
    <property type="entry name" value="Glutaredoxin"/>
    <property type="match status" value="1"/>
</dbReference>
<evidence type="ECO:0000256" key="2">
    <source>
        <dbReference type="ARBA" id="ARBA00022748"/>
    </source>
</evidence>
<dbReference type="InterPro" id="IPR025380">
    <property type="entry name" value="DUF4369"/>
</dbReference>
<dbReference type="Proteomes" id="UP000660024">
    <property type="component" value="Unassembled WGS sequence"/>
</dbReference>
<evidence type="ECO:0000256" key="4">
    <source>
        <dbReference type="ARBA" id="ARBA00023284"/>
    </source>
</evidence>
<dbReference type="InterPro" id="IPR013766">
    <property type="entry name" value="Thioredoxin_domain"/>
</dbReference>
<dbReference type="Pfam" id="PF14289">
    <property type="entry name" value="DUF4369"/>
    <property type="match status" value="1"/>
</dbReference>
<keyword evidence="8" id="KW-1185">Reference proteome</keyword>
<organism evidence="7 8">
    <name type="scientific">Pedobacter segetis</name>
    <dbReference type="NCBI Taxonomy" id="2793069"/>
    <lineage>
        <taxon>Bacteria</taxon>
        <taxon>Pseudomonadati</taxon>
        <taxon>Bacteroidota</taxon>
        <taxon>Sphingobacteriia</taxon>
        <taxon>Sphingobacteriales</taxon>
        <taxon>Sphingobacteriaceae</taxon>
        <taxon>Pedobacter</taxon>
    </lineage>
</organism>
<name>A0ABS1BHA4_9SPHI</name>
<feature type="chain" id="PRO_5046776982" evidence="5">
    <location>
        <begin position="19"/>
        <end position="374"/>
    </location>
</feature>
<dbReference type="PROSITE" id="PS51352">
    <property type="entry name" value="THIOREDOXIN_2"/>
    <property type="match status" value="1"/>
</dbReference>
<sequence>MKNFLLALTFISALSAKAQTSFNLNGDVKNLSSDKTIYMVHVVNGTEKLDTTKVINGKFGFSFDLKEPSIAILVLDHSGNDLKDKNGKKDIFRFFIEPGKATLTANDSISKAKINGLPIFEASEKLNESTTQIEAKLIALNKEFNDLPPYKKGKEDVLKGFQERYKALLIDRKSAIADFIAKNPSSYVSLYALNTDLATDDMDIAQVEKAYEGLSTSLKENVLAETINSKLELAKKTGIGVQAPDFEEKTAEQIAVKLSSFKGQYVLLDFWASWCGPCRQENPNVVNAYETFKDKNFTVLGISIDTKEDAWTKAVKHDGLVWTQLLDRSQKIAEMYGINAIPKNFLIDPTGKIIAKNLRGRDLEDKLKEVLGKK</sequence>
<comment type="caution">
    <text evidence="7">The sequence shown here is derived from an EMBL/GenBank/DDBJ whole genome shotgun (WGS) entry which is preliminary data.</text>
</comment>
<keyword evidence="2" id="KW-0201">Cytochrome c-type biogenesis</keyword>
<comment type="subcellular location">
    <subcellularLocation>
        <location evidence="1">Cell envelope</location>
    </subcellularLocation>
</comment>
<dbReference type="InterPro" id="IPR050553">
    <property type="entry name" value="Thioredoxin_ResA/DsbE_sf"/>
</dbReference>
<proteinExistence type="predicted"/>
<dbReference type="InterPro" id="IPR017937">
    <property type="entry name" value="Thioredoxin_CS"/>
</dbReference>
<accession>A0ABS1BHA4</accession>
<evidence type="ECO:0000259" key="6">
    <source>
        <dbReference type="PROSITE" id="PS51352"/>
    </source>
</evidence>
<evidence type="ECO:0000256" key="1">
    <source>
        <dbReference type="ARBA" id="ARBA00004196"/>
    </source>
</evidence>